<dbReference type="NCBIfam" id="NF008657">
    <property type="entry name" value="PRK11657.1"/>
    <property type="match status" value="1"/>
</dbReference>
<comment type="caution">
    <text evidence="2">The sequence shown here is derived from an EMBL/GenBank/DDBJ whole genome shotgun (WGS) entry which is preliminary data.</text>
</comment>
<dbReference type="InterPro" id="IPR051470">
    <property type="entry name" value="Thiol:disulfide_interchange"/>
</dbReference>
<dbReference type="GO" id="GO:0042597">
    <property type="term" value="C:periplasmic space"/>
    <property type="evidence" value="ECO:0007669"/>
    <property type="project" value="InterPro"/>
</dbReference>
<dbReference type="SUPFAM" id="SSF54423">
    <property type="entry name" value="DsbC/DsbG N-terminal domain-like"/>
    <property type="match status" value="1"/>
</dbReference>
<sequence length="267" mass="28927">MRLFIVTNLRPTLMLFTALLFGSAPQIAAAEDVPQPQEYPRILKAIEQQGLTILGEMKVPGGLRAFAAKAGAQPLALYLTPDGEHVVVGTLVDAAGQDMAETQLKEMVEAPISEEGWQKLERSTWVKDGSPNAPRIVYVFTDPNCPYCHQFWKSARPWVEAGKVQLRHVMVGVIRQDSPAKAAAILEAKSPEEALAENEHKYEDGGIAPLETVSPAMAEKLEHNATLMTELGFSGTPAIVFRKADGSIGQMAGLPQDAALEMILGSR</sequence>
<accession>A0A177SY93</accession>
<dbReference type="SUPFAM" id="SSF52833">
    <property type="entry name" value="Thioredoxin-like"/>
    <property type="match status" value="1"/>
</dbReference>
<evidence type="ECO:0000259" key="1">
    <source>
        <dbReference type="Pfam" id="PF13098"/>
    </source>
</evidence>
<protein>
    <recommendedName>
        <fullName evidence="1">Thioredoxin-like fold domain-containing protein</fullName>
    </recommendedName>
</protein>
<feature type="domain" description="Thioredoxin-like fold" evidence="1">
    <location>
        <begin position="132"/>
        <end position="254"/>
    </location>
</feature>
<dbReference type="EMBL" id="LWDD02003564">
    <property type="protein sequence ID" value="KAE8236854.1"/>
    <property type="molecule type" value="Genomic_DNA"/>
</dbReference>
<evidence type="ECO:0000313" key="2">
    <source>
        <dbReference type="EMBL" id="KAE8236854.1"/>
    </source>
</evidence>
<dbReference type="InterPro" id="IPR012336">
    <property type="entry name" value="Thioredoxin-like_fold"/>
</dbReference>
<organism evidence="2 3">
    <name type="scientific">Tilletia caries</name>
    <name type="common">wheat bunt fungus</name>
    <dbReference type="NCBI Taxonomy" id="13290"/>
    <lineage>
        <taxon>Eukaryota</taxon>
        <taxon>Fungi</taxon>
        <taxon>Dikarya</taxon>
        <taxon>Basidiomycota</taxon>
        <taxon>Ustilaginomycotina</taxon>
        <taxon>Exobasidiomycetes</taxon>
        <taxon>Tilletiales</taxon>
        <taxon>Tilletiaceae</taxon>
        <taxon>Tilletia</taxon>
    </lineage>
</organism>
<dbReference type="Gene3D" id="3.10.450.70">
    <property type="entry name" value="Disulphide bond isomerase, DsbC/G, N-terminal"/>
    <property type="match status" value="1"/>
</dbReference>
<dbReference type="Gene3D" id="3.40.30.10">
    <property type="entry name" value="Glutaredoxin"/>
    <property type="match status" value="1"/>
</dbReference>
<reference evidence="2" key="2">
    <citation type="journal article" date="2019" name="IMA Fungus">
        <title>Genome sequencing and comparison of five Tilletia species to identify candidate genes for the detection of regulated species infecting wheat.</title>
        <authorList>
            <person name="Nguyen H.D.T."/>
            <person name="Sultana T."/>
            <person name="Kesanakurti P."/>
            <person name="Hambleton S."/>
        </authorList>
    </citation>
    <scope>NUCLEOTIDE SEQUENCE</scope>
    <source>
        <strain evidence="2">DAOMC 238032</strain>
    </source>
</reference>
<dbReference type="InterPro" id="IPR036249">
    <property type="entry name" value="Thioredoxin-like_sf"/>
</dbReference>
<dbReference type="AlphaFoldDB" id="A0A177SY93"/>
<dbReference type="Pfam" id="PF13098">
    <property type="entry name" value="Thioredoxin_2"/>
    <property type="match status" value="1"/>
</dbReference>
<dbReference type="InterPro" id="IPR009094">
    <property type="entry name" value="DiS-bond_isomerase_DsbC/G_N_sf"/>
</dbReference>
<name>A0A177SY93_9BASI</name>
<dbReference type="PANTHER" id="PTHR35272">
    <property type="entry name" value="THIOL:DISULFIDE INTERCHANGE PROTEIN DSBC-RELATED"/>
    <property type="match status" value="1"/>
</dbReference>
<evidence type="ECO:0000313" key="3">
    <source>
        <dbReference type="Proteomes" id="UP000077671"/>
    </source>
</evidence>
<reference evidence="2" key="1">
    <citation type="submission" date="2016-04" db="EMBL/GenBank/DDBJ databases">
        <authorList>
            <person name="Nguyen H.D."/>
            <person name="Kesanakurti P."/>
            <person name="Cullis J."/>
            <person name="Levesque C.A."/>
            <person name="Hambleton S."/>
        </authorList>
    </citation>
    <scope>NUCLEOTIDE SEQUENCE</scope>
    <source>
        <strain evidence="2">DAOMC 238032</strain>
    </source>
</reference>
<dbReference type="InterPro" id="IPR033954">
    <property type="entry name" value="DiS-bond_Isoase_DsbC/G"/>
</dbReference>
<dbReference type="Proteomes" id="UP000077671">
    <property type="component" value="Unassembled WGS sequence"/>
</dbReference>
<dbReference type="CDD" id="cd03020">
    <property type="entry name" value="DsbA_DsbC_DsbG"/>
    <property type="match status" value="1"/>
</dbReference>
<gene>
    <name evidence="2" type="ORF">A4X03_0g9300</name>
</gene>
<dbReference type="PANTHER" id="PTHR35272:SF4">
    <property type="entry name" value="THIOL:DISULFIDE INTERCHANGE PROTEIN DSBG"/>
    <property type="match status" value="1"/>
</dbReference>
<proteinExistence type="predicted"/>